<protein>
    <submittedName>
        <fullName evidence="2">Uncharacterized protein</fullName>
    </submittedName>
</protein>
<feature type="coiled-coil region" evidence="1">
    <location>
        <begin position="331"/>
        <end position="400"/>
    </location>
</feature>
<keyword evidence="3" id="KW-1185">Reference proteome</keyword>
<accession>A0AAD1Y6P0</accession>
<keyword evidence="1" id="KW-0175">Coiled coil</keyword>
<proteinExistence type="predicted"/>
<sequence length="655" mass="75633">MKTSSLAFSGTSENKTPIQVKESFYKRSIHTTRKKVGERRSLLNKHYPVVAKLDMTKLSHTVGNEYKPQGNHKKNSKACLRNFNSIQDLPKCRNLKNKLFSSVVLTGSEKPNKKVLTHKIENPSHSHRNAPVDEYSESGNFVFSQESRDSNTERNNYFSKIDVTHSELTKQNESYSIEKSMHHGRNISRMSIPMRLGALQANDESIERQVRTSRLEVKDIEILHVENSTESRGDSGSDLKKYLTKTEVRPSHTKAQCIKSDSKKTLKHFKFSPGTEKPIFQKARKISLKDEFMLTKRKSISKCQSHNDFGAINFTLGLMDPRNSPMKKSEMRKNMQELKDLRSQNISLTKELEHSKEEVKDLSERMDLFTKDNEFLTMKLQRLQTKNAELERSLAITNEAENIKKILSNLSILFMNNKKELNISPYQMDLITKLFGDVGTDNLKDRIKTLENKLDTKTKELISLKNDFKSCMGSFLDEIQKMEGPRLLMSSVKHKLASHKVRYNPKILQECLTESTNESDYARIKLDILNKLEELNDELSPRDVNNTCKMPNGSRPQKETDNELEAFMIELEHLDNISPRNPNSKDENKDSRFENTYDNLLSKPSFLLDNSRSPKRKKMKSKRILDTDILQMLYTQSKCLEENMNAVYGASYSKF</sequence>
<feature type="coiled-coil region" evidence="1">
    <location>
        <begin position="440"/>
        <end position="467"/>
    </location>
</feature>
<dbReference type="AlphaFoldDB" id="A0AAD1Y6P0"/>
<name>A0AAD1Y6P0_EUPCR</name>
<dbReference type="Proteomes" id="UP001295684">
    <property type="component" value="Unassembled WGS sequence"/>
</dbReference>
<comment type="caution">
    <text evidence="2">The sequence shown here is derived from an EMBL/GenBank/DDBJ whole genome shotgun (WGS) entry which is preliminary data.</text>
</comment>
<evidence type="ECO:0000313" key="3">
    <source>
        <dbReference type="Proteomes" id="UP001295684"/>
    </source>
</evidence>
<dbReference type="EMBL" id="CAMPGE010028882">
    <property type="protein sequence ID" value="CAI2386381.1"/>
    <property type="molecule type" value="Genomic_DNA"/>
</dbReference>
<evidence type="ECO:0000313" key="2">
    <source>
        <dbReference type="EMBL" id="CAI2386381.1"/>
    </source>
</evidence>
<organism evidence="2 3">
    <name type="scientific">Euplotes crassus</name>
    <dbReference type="NCBI Taxonomy" id="5936"/>
    <lineage>
        <taxon>Eukaryota</taxon>
        <taxon>Sar</taxon>
        <taxon>Alveolata</taxon>
        <taxon>Ciliophora</taxon>
        <taxon>Intramacronucleata</taxon>
        <taxon>Spirotrichea</taxon>
        <taxon>Hypotrichia</taxon>
        <taxon>Euplotida</taxon>
        <taxon>Euplotidae</taxon>
        <taxon>Moneuplotes</taxon>
    </lineage>
</organism>
<gene>
    <name evidence="2" type="ORF">ECRASSUSDP1_LOCUS27995</name>
</gene>
<reference evidence="2" key="1">
    <citation type="submission" date="2023-07" db="EMBL/GenBank/DDBJ databases">
        <authorList>
            <consortium name="AG Swart"/>
            <person name="Singh M."/>
            <person name="Singh A."/>
            <person name="Seah K."/>
            <person name="Emmerich C."/>
        </authorList>
    </citation>
    <scope>NUCLEOTIDE SEQUENCE</scope>
    <source>
        <strain evidence="2">DP1</strain>
    </source>
</reference>
<evidence type="ECO:0000256" key="1">
    <source>
        <dbReference type="SAM" id="Coils"/>
    </source>
</evidence>